<dbReference type="SUPFAM" id="SSF55486">
    <property type="entry name" value="Metalloproteases ('zincins'), catalytic domain"/>
    <property type="match status" value="1"/>
</dbReference>
<dbReference type="EMBL" id="JAARLZ010000002">
    <property type="protein sequence ID" value="NII05449.1"/>
    <property type="molecule type" value="Genomic_DNA"/>
</dbReference>
<feature type="chain" id="PRO_5031229162" description="PDZ domain-containing protein" evidence="2">
    <location>
        <begin position="28"/>
        <end position="584"/>
    </location>
</feature>
<dbReference type="Proteomes" id="UP000490980">
    <property type="component" value="Unassembled WGS sequence"/>
</dbReference>
<dbReference type="SUPFAM" id="SSF50156">
    <property type="entry name" value="PDZ domain-like"/>
    <property type="match status" value="1"/>
</dbReference>
<comment type="caution">
    <text evidence="3">The sequence shown here is derived from an EMBL/GenBank/DDBJ whole genome shotgun (WGS) entry which is preliminary data.</text>
</comment>
<protein>
    <recommendedName>
        <fullName evidence="5">PDZ domain-containing protein</fullName>
    </recommendedName>
</protein>
<gene>
    <name evidence="3" type="ORF">HBF25_03480</name>
</gene>
<proteinExistence type="predicted"/>
<feature type="region of interest" description="Disordered" evidence="1">
    <location>
        <begin position="563"/>
        <end position="584"/>
    </location>
</feature>
<sequence>MSKLSSGAAWFTCAILLSMAGMGTGMAATPSSPPRIDMQLAEVSGQNGQARAIGVTYSVSVAPGEAPPTSFVFDTLSPSLLRVDDQVTALAVTDEKGPVPLAAPVIRKDTDAEHQVWSTSRPTVGVVHVAYTVPVARALTPKRGPHLDLQAAGGGLSGAFVGFMLLPEIKAKDVQLSLHWQLPAGHQAVSSLGNGDANTRISFDKLNFVVFLAGSLQKPILNDGSKNFAVYALGMEPSQLDALATWTAKAYEVERKAFKVPADKPYNFLVRSYKGGGQDSGRASEGAFMLYLPSGYDTSKASLHFLVAHEMVHSLIASFDDVPADGGLWYTEGAAEYFSVKLPNDAGLYSARDYLATINEMSASYYSNALRNVPDERIPSVMWTGRNAWIVPYNRGFMYLANLEASLRAHHASVTVLDLTNEASRRIRAGAASNDKIWEGVLKDKVAPWALDDWHAMMAGRLILPPADTFGACVVGTRKQVGLFDLGFDKPVRLDAGGVISGVKAGSPAARAGLQDGDVLNTSVDIYSLFMSLDTPAKLSVMRAGKPLTIQYDPHRDSVPGMTWLPASGNRDHPCADTGPAKSG</sequence>
<feature type="signal peptide" evidence="2">
    <location>
        <begin position="1"/>
        <end position="27"/>
    </location>
</feature>
<evidence type="ECO:0008006" key="5">
    <source>
        <dbReference type="Google" id="ProtNLM"/>
    </source>
</evidence>
<dbReference type="RefSeq" id="WP_166946559.1">
    <property type="nucleotide sequence ID" value="NZ_JAARLZ010000002.1"/>
</dbReference>
<dbReference type="InterPro" id="IPR036034">
    <property type="entry name" value="PDZ_sf"/>
</dbReference>
<accession>A0A7X5ZH68</accession>
<dbReference type="Gene3D" id="2.30.42.10">
    <property type="match status" value="1"/>
</dbReference>
<evidence type="ECO:0000313" key="3">
    <source>
        <dbReference type="EMBL" id="NII05449.1"/>
    </source>
</evidence>
<dbReference type="AlphaFoldDB" id="A0A7X5ZH68"/>
<dbReference type="InterPro" id="IPR027268">
    <property type="entry name" value="Peptidase_M4/M1_CTD_sf"/>
</dbReference>
<evidence type="ECO:0000256" key="1">
    <source>
        <dbReference type="SAM" id="MobiDB-lite"/>
    </source>
</evidence>
<dbReference type="Gene3D" id="1.10.390.10">
    <property type="entry name" value="Neutral Protease Domain 2"/>
    <property type="match status" value="1"/>
</dbReference>
<reference evidence="3 4" key="1">
    <citation type="submission" date="2020-03" db="EMBL/GenBank/DDBJ databases">
        <authorList>
            <person name="Lai Q."/>
        </authorList>
    </citation>
    <scope>NUCLEOTIDE SEQUENCE [LARGE SCALE GENOMIC DNA]</scope>
    <source>
        <strain evidence="3 4">CCUG 25036</strain>
    </source>
</reference>
<evidence type="ECO:0000313" key="4">
    <source>
        <dbReference type="Proteomes" id="UP000490980"/>
    </source>
</evidence>
<evidence type="ECO:0000256" key="2">
    <source>
        <dbReference type="SAM" id="SignalP"/>
    </source>
</evidence>
<keyword evidence="4" id="KW-1185">Reference proteome</keyword>
<name>A0A7X5ZH68_9GAMM</name>
<organism evidence="3 4">
    <name type="scientific">Luteibacter anthropi</name>
    <dbReference type="NCBI Taxonomy" id="564369"/>
    <lineage>
        <taxon>Bacteria</taxon>
        <taxon>Pseudomonadati</taxon>
        <taxon>Pseudomonadota</taxon>
        <taxon>Gammaproteobacteria</taxon>
        <taxon>Lysobacterales</taxon>
        <taxon>Rhodanobacteraceae</taxon>
        <taxon>Luteibacter</taxon>
    </lineage>
</organism>
<keyword evidence="2" id="KW-0732">Signal</keyword>